<dbReference type="EMBL" id="FXWL01000005">
    <property type="protein sequence ID" value="SMQ79475.1"/>
    <property type="molecule type" value="Genomic_DNA"/>
</dbReference>
<gene>
    <name evidence="1" type="ORF">SAMN06295984_3375</name>
</gene>
<protein>
    <recommendedName>
        <fullName evidence="3">VanZ-like domain-containing protein</fullName>
    </recommendedName>
</protein>
<accession>A0A1Y6G023</accession>
<dbReference type="GeneID" id="303003438"/>
<dbReference type="RefSeq" id="WP_021319141.1">
    <property type="nucleotide sequence ID" value="NZ_FXWL01000005.1"/>
</dbReference>
<evidence type="ECO:0000313" key="1">
    <source>
        <dbReference type="EMBL" id="SMQ79475.1"/>
    </source>
</evidence>
<name>A0A1Y6G023_9SPHN</name>
<organism evidence="1 2">
    <name type="scientific">Sphingopyxis terrae subsp. ummariensis</name>
    <dbReference type="NCBI Taxonomy" id="429001"/>
    <lineage>
        <taxon>Bacteria</taxon>
        <taxon>Pseudomonadati</taxon>
        <taxon>Pseudomonadota</taxon>
        <taxon>Alphaproteobacteria</taxon>
        <taxon>Sphingomonadales</taxon>
        <taxon>Sphingomonadaceae</taxon>
        <taxon>Sphingopyxis</taxon>
    </lineage>
</organism>
<proteinExistence type="predicted"/>
<evidence type="ECO:0000313" key="2">
    <source>
        <dbReference type="Proteomes" id="UP000194469"/>
    </source>
</evidence>
<dbReference type="Proteomes" id="UP000194469">
    <property type="component" value="Unassembled WGS sequence"/>
</dbReference>
<keyword evidence="2" id="KW-1185">Reference proteome</keyword>
<sequence length="113" mass="13188">MAPIIPYHLDIPREYHRLILWISDKTGLADNLLHIHSGLAIFVLTRLITRRPYSSFIPFLCVILAETCNEILDYLAYGWRPTDTYFDIANTLFWPLMISLAERVKPVSKRNNI</sequence>
<evidence type="ECO:0008006" key="3">
    <source>
        <dbReference type="Google" id="ProtNLM"/>
    </source>
</evidence>
<reference evidence="2" key="1">
    <citation type="submission" date="2017-04" db="EMBL/GenBank/DDBJ databases">
        <authorList>
            <person name="Varghese N."/>
            <person name="Submissions S."/>
        </authorList>
    </citation>
    <scope>NUCLEOTIDE SEQUENCE [LARGE SCALE GENOMIC DNA]</scope>
    <source>
        <strain evidence="2">UI2</strain>
    </source>
</reference>
<dbReference type="AlphaFoldDB" id="A0A1Y6G023"/>